<reference evidence="4 5" key="1">
    <citation type="submission" date="2024-02" db="EMBL/GenBank/DDBJ databases">
        <title>Herpetosiphon gulosus NBRC 112829.</title>
        <authorList>
            <person name="Ichikawa N."/>
            <person name="Katano-Makiyama Y."/>
            <person name="Hidaka K."/>
        </authorList>
    </citation>
    <scope>NUCLEOTIDE SEQUENCE [LARGE SCALE GENOMIC DNA]</scope>
    <source>
        <strain evidence="4 5">NBRC 112829</strain>
    </source>
</reference>
<sequence length="154" mass="17089">MVIRPMTLADASAVAVLSGDLGYPTMTDAVYRRIHHLQERADNGLFIAEAHAMVGWVHVYGVRLLETEGYAEIGGIVVAPSSRQQGIGTQLIRACEQWAAHHGYHEVRLRSGIQRTWAHAFYLRLGYAQSRASYCFRRSVAPMLGHDVPGPTMD</sequence>
<keyword evidence="1" id="KW-0808">Transferase</keyword>
<dbReference type="Gene3D" id="3.40.630.30">
    <property type="match status" value="1"/>
</dbReference>
<dbReference type="Pfam" id="PF00583">
    <property type="entry name" value="Acetyltransf_1"/>
    <property type="match status" value="1"/>
</dbReference>
<dbReference type="PROSITE" id="PS51186">
    <property type="entry name" value="GNAT"/>
    <property type="match status" value="1"/>
</dbReference>
<dbReference type="InterPro" id="IPR050832">
    <property type="entry name" value="Bact_Acetyltransf"/>
</dbReference>
<proteinExistence type="predicted"/>
<keyword evidence="5" id="KW-1185">Reference proteome</keyword>
<organism evidence="4 5">
    <name type="scientific">Herpetosiphon gulosus</name>
    <dbReference type="NCBI Taxonomy" id="1973496"/>
    <lineage>
        <taxon>Bacteria</taxon>
        <taxon>Bacillati</taxon>
        <taxon>Chloroflexota</taxon>
        <taxon>Chloroflexia</taxon>
        <taxon>Herpetosiphonales</taxon>
        <taxon>Herpetosiphonaceae</taxon>
        <taxon>Herpetosiphon</taxon>
    </lineage>
</organism>
<dbReference type="RefSeq" id="WP_345724952.1">
    <property type="nucleotide sequence ID" value="NZ_BAABRU010000047.1"/>
</dbReference>
<evidence type="ECO:0000256" key="1">
    <source>
        <dbReference type="ARBA" id="ARBA00022679"/>
    </source>
</evidence>
<feature type="domain" description="N-acetyltransferase" evidence="3">
    <location>
        <begin position="1"/>
        <end position="149"/>
    </location>
</feature>
<dbReference type="CDD" id="cd04301">
    <property type="entry name" value="NAT_SF"/>
    <property type="match status" value="1"/>
</dbReference>
<evidence type="ECO:0000259" key="3">
    <source>
        <dbReference type="PROSITE" id="PS51186"/>
    </source>
</evidence>
<keyword evidence="2" id="KW-0012">Acyltransferase</keyword>
<comment type="caution">
    <text evidence="4">The sequence shown here is derived from an EMBL/GenBank/DDBJ whole genome shotgun (WGS) entry which is preliminary data.</text>
</comment>
<evidence type="ECO:0000313" key="5">
    <source>
        <dbReference type="Proteomes" id="UP001428290"/>
    </source>
</evidence>
<name>A0ABP9X7P9_9CHLR</name>
<evidence type="ECO:0000256" key="2">
    <source>
        <dbReference type="ARBA" id="ARBA00023315"/>
    </source>
</evidence>
<dbReference type="Proteomes" id="UP001428290">
    <property type="component" value="Unassembled WGS sequence"/>
</dbReference>
<dbReference type="InterPro" id="IPR000182">
    <property type="entry name" value="GNAT_dom"/>
</dbReference>
<dbReference type="SUPFAM" id="SSF55729">
    <property type="entry name" value="Acyl-CoA N-acyltransferases (Nat)"/>
    <property type="match status" value="1"/>
</dbReference>
<evidence type="ECO:0000313" key="4">
    <source>
        <dbReference type="EMBL" id="GAA5531399.1"/>
    </source>
</evidence>
<gene>
    <name evidence="4" type="ORF">Hgul01_05224</name>
</gene>
<dbReference type="PANTHER" id="PTHR43877:SF2">
    <property type="entry name" value="AMINOALKYLPHOSPHONATE N-ACETYLTRANSFERASE-RELATED"/>
    <property type="match status" value="1"/>
</dbReference>
<dbReference type="EMBL" id="BAABRU010000047">
    <property type="protein sequence ID" value="GAA5531399.1"/>
    <property type="molecule type" value="Genomic_DNA"/>
</dbReference>
<accession>A0ABP9X7P9</accession>
<dbReference type="PANTHER" id="PTHR43877">
    <property type="entry name" value="AMINOALKYLPHOSPHONATE N-ACETYLTRANSFERASE-RELATED-RELATED"/>
    <property type="match status" value="1"/>
</dbReference>
<dbReference type="InterPro" id="IPR016181">
    <property type="entry name" value="Acyl_CoA_acyltransferase"/>
</dbReference>
<protein>
    <recommendedName>
        <fullName evidence="3">N-acetyltransferase domain-containing protein</fullName>
    </recommendedName>
</protein>